<evidence type="ECO:0000256" key="2">
    <source>
        <dbReference type="ARBA" id="ARBA00010752"/>
    </source>
</evidence>
<dbReference type="GO" id="GO:0008408">
    <property type="term" value="F:3'-5' exonuclease activity"/>
    <property type="evidence" value="ECO:0007669"/>
    <property type="project" value="InterPro"/>
</dbReference>
<dbReference type="Gene3D" id="3.70.10.10">
    <property type="match status" value="1"/>
</dbReference>
<evidence type="ECO:0000313" key="13">
    <source>
        <dbReference type="EMBL" id="NER30827.1"/>
    </source>
</evidence>
<dbReference type="GO" id="GO:0003677">
    <property type="term" value="F:DNA binding"/>
    <property type="evidence" value="ECO:0007669"/>
    <property type="project" value="UniProtKB-UniRule"/>
</dbReference>
<feature type="domain" description="DNA polymerase III beta sliding clamp central" evidence="11">
    <location>
        <begin position="216"/>
        <end position="287"/>
    </location>
</feature>
<keyword evidence="7 9" id="KW-0239">DNA-directed DNA polymerase</keyword>
<dbReference type="GO" id="GO:0006271">
    <property type="term" value="P:DNA strand elongation involved in DNA replication"/>
    <property type="evidence" value="ECO:0007669"/>
    <property type="project" value="TreeGrafter"/>
</dbReference>
<evidence type="ECO:0000256" key="1">
    <source>
        <dbReference type="ARBA" id="ARBA00004496"/>
    </source>
</evidence>
<dbReference type="GO" id="GO:0005737">
    <property type="term" value="C:cytoplasm"/>
    <property type="evidence" value="ECO:0007669"/>
    <property type="project" value="UniProtKB-SubCell"/>
</dbReference>
<dbReference type="GO" id="GO:0003887">
    <property type="term" value="F:DNA-directed DNA polymerase activity"/>
    <property type="evidence" value="ECO:0007669"/>
    <property type="project" value="UniProtKB-UniRule"/>
</dbReference>
<feature type="domain" description="DNA polymerase III beta sliding clamp N-terminal" evidence="10">
    <location>
        <begin position="1"/>
        <end position="130"/>
    </location>
</feature>
<keyword evidence="4 9" id="KW-0808">Transferase</keyword>
<proteinExistence type="inferred from homology"/>
<dbReference type="InterPro" id="IPR022635">
    <property type="entry name" value="DNA_polIII_beta_C"/>
</dbReference>
<dbReference type="InterPro" id="IPR022634">
    <property type="entry name" value="DNA_polIII_beta_N"/>
</dbReference>
<dbReference type="InterPro" id="IPR022637">
    <property type="entry name" value="DNA_polIII_beta_cen"/>
</dbReference>
<keyword evidence="8" id="KW-0238">DNA-binding</keyword>
<comment type="function">
    <text evidence="9">Confers DNA tethering and processivity to DNA polymerases and other proteins. Acts as a clamp, forming a ring around DNA (a reaction catalyzed by the clamp-loading complex) which diffuses in an ATP-independent manner freely and bidirectionally along dsDNA. Initially characterized for its ability to contact the catalytic subunit of DNA polymerase III (Pol III), a complex, multichain enzyme responsible for most of the replicative synthesis in bacteria; Pol III exhibits 3'-5' exonuclease proofreading activity. The beta chain is required for initiation of replication as well as for processivity of DNA replication.</text>
</comment>
<dbReference type="InterPro" id="IPR046938">
    <property type="entry name" value="DNA_clamp_sf"/>
</dbReference>
<feature type="domain" description="DNA polymerase III beta sliding clamp C-terminal" evidence="12">
    <location>
        <begin position="291"/>
        <end position="411"/>
    </location>
</feature>
<evidence type="ECO:0000259" key="11">
    <source>
        <dbReference type="Pfam" id="PF02767"/>
    </source>
</evidence>
<evidence type="ECO:0000256" key="5">
    <source>
        <dbReference type="ARBA" id="ARBA00022695"/>
    </source>
</evidence>
<evidence type="ECO:0000256" key="4">
    <source>
        <dbReference type="ARBA" id="ARBA00022679"/>
    </source>
</evidence>
<dbReference type="PIRSF" id="PIRSF000804">
    <property type="entry name" value="DNA_pol_III_b"/>
    <property type="match status" value="1"/>
</dbReference>
<dbReference type="SUPFAM" id="SSF55979">
    <property type="entry name" value="DNA clamp"/>
    <property type="match status" value="3"/>
</dbReference>
<dbReference type="SMART" id="SM00480">
    <property type="entry name" value="POL3Bc"/>
    <property type="match status" value="1"/>
</dbReference>
<comment type="subcellular location">
    <subcellularLocation>
        <location evidence="1 9">Cytoplasm</location>
    </subcellularLocation>
</comment>
<dbReference type="Pfam" id="PF02767">
    <property type="entry name" value="DNA_pol3_beta_2"/>
    <property type="match status" value="2"/>
</dbReference>
<dbReference type="GO" id="GO:0009360">
    <property type="term" value="C:DNA polymerase III complex"/>
    <property type="evidence" value="ECO:0007669"/>
    <property type="project" value="InterPro"/>
</dbReference>
<keyword evidence="5 9" id="KW-0548">Nucleotidyltransferase</keyword>
<evidence type="ECO:0000259" key="12">
    <source>
        <dbReference type="Pfam" id="PF02768"/>
    </source>
</evidence>
<evidence type="ECO:0000256" key="8">
    <source>
        <dbReference type="ARBA" id="ARBA00023125"/>
    </source>
</evidence>
<sequence>MKLVCNQSDLNTNLSLVSRAVPSRPTHPVLGNVLVEADTETQRVLLTAFDLSLGIQTSFAAQVSAGGEITIPAKLLNDIVSRLPDGEITLEEITSETESPQESDSLVVTLTTTSGRYEVRGMGSEGFPELPRIEEGMALSLPVEALMEGLRGSLFATSADETKQVLTGVHLKMEQVGENDQTPLLEFAATDGHRLAVVQTALGIKEEVDNEQAQMTDEEDLSETEFSSTALTSLELTLPARALRELEKMLGMQGAADTVALQFEQGQIVFQGGEHRLTSRTLEGQYPAYDKLIPNQFQRQITIERRALLSSLERIAVLADQKNNIVKFSIDSINQQIELSVEAQDVGSGRESISAEISGESLEIAFNVKYLLDGLKALPTSDIQIQINEADTPVILTPLGGLKMTYLIMPVQLRN</sequence>
<accession>A0A6B3NGJ8</accession>
<keyword evidence="3 9" id="KW-0963">Cytoplasm</keyword>
<dbReference type="Pfam" id="PF00712">
    <property type="entry name" value="DNA_pol3_beta"/>
    <property type="match status" value="1"/>
</dbReference>
<protein>
    <recommendedName>
        <fullName evidence="9">Beta sliding clamp</fullName>
    </recommendedName>
</protein>
<dbReference type="Gene3D" id="3.10.150.10">
    <property type="entry name" value="DNA Polymerase III, subunit A, domain 2"/>
    <property type="match status" value="1"/>
</dbReference>
<dbReference type="InterPro" id="IPR001001">
    <property type="entry name" value="DNA_polIII_beta"/>
</dbReference>
<comment type="subunit">
    <text evidence="9">Forms a ring-shaped head-to-tail homodimer around DNA.</text>
</comment>
<dbReference type="PANTHER" id="PTHR30478">
    <property type="entry name" value="DNA POLYMERASE III SUBUNIT BETA"/>
    <property type="match status" value="1"/>
</dbReference>
<feature type="domain" description="DNA polymerase III beta sliding clamp central" evidence="11">
    <location>
        <begin position="144"/>
        <end position="207"/>
    </location>
</feature>
<gene>
    <name evidence="13" type="ORF">F6J89_25215</name>
</gene>
<keyword evidence="6 9" id="KW-0235">DNA replication</keyword>
<comment type="similarity">
    <text evidence="2 9">Belongs to the beta sliding clamp family.</text>
</comment>
<dbReference type="CDD" id="cd00140">
    <property type="entry name" value="beta_clamp"/>
    <property type="match status" value="1"/>
</dbReference>
<evidence type="ECO:0000256" key="3">
    <source>
        <dbReference type="ARBA" id="ARBA00022490"/>
    </source>
</evidence>
<comment type="caution">
    <text evidence="13">The sequence shown here is derived from an EMBL/GenBank/DDBJ whole genome shotgun (WGS) entry which is preliminary data.</text>
</comment>
<evidence type="ECO:0000256" key="9">
    <source>
        <dbReference type="PIRNR" id="PIRNR000804"/>
    </source>
</evidence>
<evidence type="ECO:0000259" key="10">
    <source>
        <dbReference type="Pfam" id="PF00712"/>
    </source>
</evidence>
<dbReference type="PANTHER" id="PTHR30478:SF0">
    <property type="entry name" value="BETA SLIDING CLAMP"/>
    <property type="match status" value="1"/>
</dbReference>
<evidence type="ECO:0000256" key="6">
    <source>
        <dbReference type="ARBA" id="ARBA00022705"/>
    </source>
</evidence>
<reference evidence="13" key="1">
    <citation type="submission" date="2019-11" db="EMBL/GenBank/DDBJ databases">
        <title>Genomic insights into an expanded diversity of filamentous marine cyanobacteria reveals the extraordinary biosynthetic potential of Moorea and Okeania.</title>
        <authorList>
            <person name="Ferreira Leao T."/>
            <person name="Wang M."/>
            <person name="Moss N."/>
            <person name="Da Silva R."/>
            <person name="Sanders J."/>
            <person name="Nurk S."/>
            <person name="Gurevich A."/>
            <person name="Humphrey G."/>
            <person name="Reher R."/>
            <person name="Zhu Q."/>
            <person name="Belda-Ferre P."/>
            <person name="Glukhov E."/>
            <person name="Rex R."/>
            <person name="Dorrestein P.C."/>
            <person name="Knight R."/>
            <person name="Pevzner P."/>
            <person name="Gerwick W.H."/>
            <person name="Gerwick L."/>
        </authorList>
    </citation>
    <scope>NUCLEOTIDE SEQUENCE</scope>
    <source>
        <strain evidence="13">SIO1C4</strain>
    </source>
</reference>
<dbReference type="EMBL" id="JAAHFQ010000651">
    <property type="protein sequence ID" value="NER30827.1"/>
    <property type="molecule type" value="Genomic_DNA"/>
</dbReference>
<name>A0A6B3NGJ8_9CYAN</name>
<evidence type="ECO:0000256" key="7">
    <source>
        <dbReference type="ARBA" id="ARBA00022932"/>
    </source>
</evidence>
<organism evidence="13">
    <name type="scientific">Symploca sp. SIO1C4</name>
    <dbReference type="NCBI Taxonomy" id="2607765"/>
    <lineage>
        <taxon>Bacteria</taxon>
        <taxon>Bacillati</taxon>
        <taxon>Cyanobacteriota</taxon>
        <taxon>Cyanophyceae</taxon>
        <taxon>Coleofasciculales</taxon>
        <taxon>Coleofasciculaceae</taxon>
        <taxon>Symploca</taxon>
    </lineage>
</organism>
<dbReference type="AlphaFoldDB" id="A0A6B3NGJ8"/>
<dbReference type="Pfam" id="PF02768">
    <property type="entry name" value="DNA_pol3_beta_3"/>
    <property type="match status" value="1"/>
</dbReference>
<dbReference type="NCBIfam" id="TIGR00663">
    <property type="entry name" value="dnan"/>
    <property type="match status" value="1"/>
</dbReference>